<evidence type="ECO:0000256" key="1">
    <source>
        <dbReference type="SAM" id="MobiDB-lite"/>
    </source>
</evidence>
<feature type="region of interest" description="Disordered" evidence="1">
    <location>
        <begin position="371"/>
        <end position="423"/>
    </location>
</feature>
<dbReference type="AlphaFoldDB" id="A0A6C0I644"/>
<evidence type="ECO:0000313" key="2">
    <source>
        <dbReference type="EMBL" id="QHT87603.1"/>
    </source>
</evidence>
<feature type="compositionally biased region" description="Basic and acidic residues" evidence="1">
    <location>
        <begin position="19"/>
        <end position="37"/>
    </location>
</feature>
<feature type="region of interest" description="Disordered" evidence="1">
    <location>
        <begin position="1"/>
        <end position="37"/>
    </location>
</feature>
<sequence length="423" mass="47842">MKRFTEDLSEEEKEEKEEEEMRNPDSRRNRSIRDAERRMMPIKEPYPNSLVHNTIVGRTSPIRLAQTASPAVPVIVHNTTRTSPIRIVAAGGHDTTRTSPIRIVAAGGHDTTSRVTQPIMSHTSLAMSETEHQQRRLESDILRIRNAHLSSQTVNSRLAQAYAQTAYLLKDGGRLGNTSGTTQTFSYDNGLTELILARAVDQQVDRQNRLLRTMNITGEPFIMSGNYNRDKEALSELISSKPTSFNHENAVYTAKRFELALKYGKFQDIHRLIDDEIRKREMTQSRFRHNTTSNAYKTHAYFLERVKDLKYTILLLEKMLLEIPEIGIDVSSIIIAYRNDGYSVLTGIEYIDRVLNVRLADETASFAAAAASSSSSSGGGSHTRRKGGGIKNKTEKCNNKSSRRKNTQKSKQRIINTRKRSTK</sequence>
<protein>
    <submittedName>
        <fullName evidence="2">Uncharacterized protein</fullName>
    </submittedName>
</protein>
<accession>A0A6C0I644</accession>
<name>A0A6C0I644_9ZZZZ</name>
<feature type="compositionally biased region" description="Acidic residues" evidence="1">
    <location>
        <begin position="7"/>
        <end position="18"/>
    </location>
</feature>
<organism evidence="2">
    <name type="scientific">viral metagenome</name>
    <dbReference type="NCBI Taxonomy" id="1070528"/>
    <lineage>
        <taxon>unclassified sequences</taxon>
        <taxon>metagenomes</taxon>
        <taxon>organismal metagenomes</taxon>
    </lineage>
</organism>
<dbReference type="EMBL" id="MN740094">
    <property type="protein sequence ID" value="QHT87603.1"/>
    <property type="molecule type" value="Genomic_DNA"/>
</dbReference>
<reference evidence="2" key="1">
    <citation type="journal article" date="2020" name="Nature">
        <title>Giant virus diversity and host interactions through global metagenomics.</title>
        <authorList>
            <person name="Schulz F."/>
            <person name="Roux S."/>
            <person name="Paez-Espino D."/>
            <person name="Jungbluth S."/>
            <person name="Walsh D.A."/>
            <person name="Denef V.J."/>
            <person name="McMahon K.D."/>
            <person name="Konstantinidis K.T."/>
            <person name="Eloe-Fadrosh E.A."/>
            <person name="Kyrpides N.C."/>
            <person name="Woyke T."/>
        </authorList>
    </citation>
    <scope>NUCLEOTIDE SEQUENCE</scope>
    <source>
        <strain evidence="2">GVMAG-M-3300023184-190</strain>
    </source>
</reference>
<proteinExistence type="predicted"/>
<feature type="compositionally biased region" description="Basic residues" evidence="1">
    <location>
        <begin position="401"/>
        <end position="423"/>
    </location>
</feature>